<evidence type="ECO:0008006" key="12">
    <source>
        <dbReference type="Google" id="ProtNLM"/>
    </source>
</evidence>
<dbReference type="SUPFAM" id="SSF53098">
    <property type="entry name" value="Ribonuclease H-like"/>
    <property type="match status" value="1"/>
</dbReference>
<reference evidence="10" key="1">
    <citation type="submission" date="2019-08" db="EMBL/GenBank/DDBJ databases">
        <title>The improved chromosome-level genome for the pearl oyster Pinctada fucata martensii using PacBio sequencing and Hi-C.</title>
        <authorList>
            <person name="Zheng Z."/>
        </authorList>
    </citation>
    <scope>NUCLEOTIDE SEQUENCE</scope>
    <source>
        <strain evidence="10">ZZ-2019</strain>
        <tissue evidence="10">Adductor muscle</tissue>
    </source>
</reference>
<feature type="domain" description="PML C-terminal" evidence="9">
    <location>
        <begin position="191"/>
        <end position="269"/>
    </location>
</feature>
<dbReference type="PANTHER" id="PTHR13058:SF22">
    <property type="entry name" value="EXODEOXYRIBONUCLEASE III"/>
    <property type="match status" value="1"/>
</dbReference>
<gene>
    <name evidence="10" type="ORF">FSP39_000903</name>
</gene>
<evidence type="ECO:0000256" key="4">
    <source>
        <dbReference type="ARBA" id="ARBA00022801"/>
    </source>
</evidence>
<sequence length="273" mass="30959">EMPHITQIAAMEMESGESFNEYIFPKVPISFEASYITGFTVSEDNKFKVHGEEVNAVFLKEGLNRFISWVQKFSNAVLIAHNGRRFDFPITMNAVRDVNLIDSFMSVIFGFIDSLGVLRKTFPGQKTYQQVRLVRSLLNQSYRAHNGLEDVKALRSLMQKANWSSENLMKSSFKPDAVLTSLLFKMEVYKNIGSLDVLIRRGIVKQGTAEKIAGSGLNLAHLPKIFQRDGERGLQTAFIQNNKENQPRVTKSKRVLEDAIPKLAEYFRSTNAV</sequence>
<proteinExistence type="inferred from homology"/>
<dbReference type="GO" id="GO:0005737">
    <property type="term" value="C:cytoplasm"/>
    <property type="evidence" value="ECO:0007669"/>
    <property type="project" value="TreeGrafter"/>
</dbReference>
<dbReference type="InterPro" id="IPR040393">
    <property type="entry name" value="TREX1/2"/>
</dbReference>
<dbReference type="AlphaFoldDB" id="A0AA88XUV1"/>
<dbReference type="GO" id="GO:0003676">
    <property type="term" value="F:nucleic acid binding"/>
    <property type="evidence" value="ECO:0007669"/>
    <property type="project" value="InterPro"/>
</dbReference>
<evidence type="ECO:0000256" key="3">
    <source>
        <dbReference type="ARBA" id="ARBA00022723"/>
    </source>
</evidence>
<dbReference type="CDD" id="cd06127">
    <property type="entry name" value="DEDDh"/>
    <property type="match status" value="1"/>
</dbReference>
<evidence type="ECO:0000313" key="10">
    <source>
        <dbReference type="EMBL" id="KAK3092293.1"/>
    </source>
</evidence>
<name>A0AA88XUV1_PINIB</name>
<evidence type="ECO:0000313" key="11">
    <source>
        <dbReference type="Proteomes" id="UP001186944"/>
    </source>
</evidence>
<dbReference type="GO" id="GO:0006308">
    <property type="term" value="P:DNA catabolic process"/>
    <property type="evidence" value="ECO:0007669"/>
    <property type="project" value="TreeGrafter"/>
</dbReference>
<dbReference type="Gene3D" id="3.30.420.10">
    <property type="entry name" value="Ribonuclease H-like superfamily/Ribonuclease H"/>
    <property type="match status" value="1"/>
</dbReference>
<dbReference type="InterPro" id="IPR036397">
    <property type="entry name" value="RNaseH_sf"/>
</dbReference>
<organism evidence="10 11">
    <name type="scientific">Pinctada imbricata</name>
    <name type="common">Atlantic pearl-oyster</name>
    <name type="synonym">Pinctada martensii</name>
    <dbReference type="NCBI Taxonomy" id="66713"/>
    <lineage>
        <taxon>Eukaryota</taxon>
        <taxon>Metazoa</taxon>
        <taxon>Spiralia</taxon>
        <taxon>Lophotrochozoa</taxon>
        <taxon>Mollusca</taxon>
        <taxon>Bivalvia</taxon>
        <taxon>Autobranchia</taxon>
        <taxon>Pteriomorphia</taxon>
        <taxon>Pterioida</taxon>
        <taxon>Pterioidea</taxon>
        <taxon>Pteriidae</taxon>
        <taxon>Pinctada</taxon>
    </lineage>
</organism>
<dbReference type="GO" id="GO:0008296">
    <property type="term" value="F:3'-5'-DNA exonuclease activity"/>
    <property type="evidence" value="ECO:0007669"/>
    <property type="project" value="TreeGrafter"/>
</dbReference>
<feature type="domain" description="Exonuclease" evidence="8">
    <location>
        <begin position="4"/>
        <end position="154"/>
    </location>
</feature>
<evidence type="ECO:0000256" key="2">
    <source>
        <dbReference type="ARBA" id="ARBA00022722"/>
    </source>
</evidence>
<dbReference type="GO" id="GO:0046872">
    <property type="term" value="F:metal ion binding"/>
    <property type="evidence" value="ECO:0007669"/>
    <property type="project" value="UniProtKB-KW"/>
</dbReference>
<evidence type="ECO:0000259" key="8">
    <source>
        <dbReference type="Pfam" id="PF00929"/>
    </source>
</evidence>
<keyword evidence="5" id="KW-0269">Exonuclease</keyword>
<evidence type="ECO:0000256" key="7">
    <source>
        <dbReference type="ARBA" id="ARBA00025769"/>
    </source>
</evidence>
<comment type="similarity">
    <text evidence="7">Belongs to the exonuclease superfamily. TREX family.</text>
</comment>
<keyword evidence="6" id="KW-0460">Magnesium</keyword>
<dbReference type="Pfam" id="PF25244">
    <property type="entry name" value="PML_C"/>
    <property type="match status" value="1"/>
</dbReference>
<evidence type="ECO:0000256" key="6">
    <source>
        <dbReference type="ARBA" id="ARBA00022842"/>
    </source>
</evidence>
<keyword evidence="3" id="KW-0479">Metal-binding</keyword>
<feature type="non-terminal residue" evidence="10">
    <location>
        <position position="1"/>
    </location>
</feature>
<evidence type="ECO:0000256" key="1">
    <source>
        <dbReference type="ARBA" id="ARBA00001946"/>
    </source>
</evidence>
<dbReference type="PANTHER" id="PTHR13058">
    <property type="entry name" value="THREE PRIME REPAIR EXONUCLEASE 1, 2"/>
    <property type="match status" value="1"/>
</dbReference>
<keyword evidence="2" id="KW-0540">Nuclease</keyword>
<evidence type="ECO:0000259" key="9">
    <source>
        <dbReference type="Pfam" id="PF25244"/>
    </source>
</evidence>
<keyword evidence="11" id="KW-1185">Reference proteome</keyword>
<dbReference type="Proteomes" id="UP001186944">
    <property type="component" value="Unassembled WGS sequence"/>
</dbReference>
<dbReference type="Pfam" id="PF00929">
    <property type="entry name" value="RNase_T"/>
    <property type="match status" value="1"/>
</dbReference>
<keyword evidence="4" id="KW-0378">Hydrolase</keyword>
<dbReference type="EMBL" id="VSWD01000009">
    <property type="protein sequence ID" value="KAK3092293.1"/>
    <property type="molecule type" value="Genomic_DNA"/>
</dbReference>
<accession>A0AA88XUV1</accession>
<evidence type="ECO:0000256" key="5">
    <source>
        <dbReference type="ARBA" id="ARBA00022839"/>
    </source>
</evidence>
<dbReference type="InterPro" id="IPR057617">
    <property type="entry name" value="PML_C"/>
</dbReference>
<dbReference type="InterPro" id="IPR013520">
    <property type="entry name" value="Ribonucl_H"/>
</dbReference>
<comment type="caution">
    <text evidence="10">The sequence shown here is derived from an EMBL/GenBank/DDBJ whole genome shotgun (WGS) entry which is preliminary data.</text>
</comment>
<protein>
    <recommendedName>
        <fullName evidence="12">Exonuclease domain-containing protein</fullName>
    </recommendedName>
</protein>
<comment type="cofactor">
    <cofactor evidence="1">
        <name>Mg(2+)</name>
        <dbReference type="ChEBI" id="CHEBI:18420"/>
    </cofactor>
</comment>
<dbReference type="InterPro" id="IPR012337">
    <property type="entry name" value="RNaseH-like_sf"/>
</dbReference>